<keyword evidence="3" id="KW-1185">Reference proteome</keyword>
<dbReference type="Proteomes" id="UP000233551">
    <property type="component" value="Unassembled WGS sequence"/>
</dbReference>
<protein>
    <submittedName>
        <fullName evidence="2">Uncharacterized protein</fullName>
    </submittedName>
</protein>
<evidence type="ECO:0000256" key="1">
    <source>
        <dbReference type="SAM" id="MobiDB-lite"/>
    </source>
</evidence>
<dbReference type="AlphaFoldDB" id="A0A2I0INY1"/>
<dbReference type="EMBL" id="PGOL01002701">
    <property type="protein sequence ID" value="PKI45722.1"/>
    <property type="molecule type" value="Genomic_DNA"/>
</dbReference>
<feature type="region of interest" description="Disordered" evidence="1">
    <location>
        <begin position="91"/>
        <end position="110"/>
    </location>
</feature>
<evidence type="ECO:0000313" key="3">
    <source>
        <dbReference type="Proteomes" id="UP000233551"/>
    </source>
</evidence>
<sequence>MTSEGVDYPNQGVLASNRWKTSRWALHQSPEAEAQARFSSSTRPKCVKSTLSTSQPSRESTIDALISAITQFNKGNQDRGLGRQRPLWAPTTSVEVSGSKPPIDDHDHSTEVANDFCGVVVVAN</sequence>
<name>A0A2I0INY1_PUNGR</name>
<reference evidence="2 3" key="1">
    <citation type="submission" date="2017-11" db="EMBL/GenBank/DDBJ databases">
        <title>De-novo sequencing of pomegranate (Punica granatum L.) genome.</title>
        <authorList>
            <person name="Akparov Z."/>
            <person name="Amiraslanov A."/>
            <person name="Hajiyeva S."/>
            <person name="Abbasov M."/>
            <person name="Kaur K."/>
            <person name="Hamwieh A."/>
            <person name="Solovyev V."/>
            <person name="Salamov A."/>
            <person name="Braich B."/>
            <person name="Kosarev P."/>
            <person name="Mahmoud A."/>
            <person name="Hajiyev E."/>
            <person name="Babayeva S."/>
            <person name="Izzatullayeva V."/>
            <person name="Mammadov A."/>
            <person name="Mammadov A."/>
            <person name="Sharifova S."/>
            <person name="Ojaghi J."/>
            <person name="Eynullazada K."/>
            <person name="Bayramov B."/>
            <person name="Abdulazimova A."/>
            <person name="Shahmuradov I."/>
        </authorList>
    </citation>
    <scope>NUCLEOTIDE SEQUENCE [LARGE SCALE GENOMIC DNA]</scope>
    <source>
        <strain evidence="3">cv. AG2017</strain>
        <tissue evidence="2">Leaf</tissue>
    </source>
</reference>
<proteinExistence type="predicted"/>
<gene>
    <name evidence="2" type="ORF">CRG98_033855</name>
</gene>
<organism evidence="2 3">
    <name type="scientific">Punica granatum</name>
    <name type="common">Pomegranate</name>
    <dbReference type="NCBI Taxonomy" id="22663"/>
    <lineage>
        <taxon>Eukaryota</taxon>
        <taxon>Viridiplantae</taxon>
        <taxon>Streptophyta</taxon>
        <taxon>Embryophyta</taxon>
        <taxon>Tracheophyta</taxon>
        <taxon>Spermatophyta</taxon>
        <taxon>Magnoliopsida</taxon>
        <taxon>eudicotyledons</taxon>
        <taxon>Gunneridae</taxon>
        <taxon>Pentapetalae</taxon>
        <taxon>rosids</taxon>
        <taxon>malvids</taxon>
        <taxon>Myrtales</taxon>
        <taxon>Lythraceae</taxon>
        <taxon>Punica</taxon>
    </lineage>
</organism>
<evidence type="ECO:0000313" key="2">
    <source>
        <dbReference type="EMBL" id="PKI45722.1"/>
    </source>
</evidence>
<comment type="caution">
    <text evidence="2">The sequence shown here is derived from an EMBL/GenBank/DDBJ whole genome shotgun (WGS) entry which is preliminary data.</text>
</comment>
<accession>A0A2I0INY1</accession>